<gene>
    <name evidence="1" type="ORF">VC83_04883</name>
</gene>
<dbReference type="AlphaFoldDB" id="A0A177AA51"/>
<name>A0A177AA51_9PEZI</name>
<accession>A0A177AA51</accession>
<dbReference type="OrthoDB" id="3438857at2759"/>
<sequence length="237" mass="26643">MHWLSTDLCTAMSCHFQPYRASCACDPNLSQQGHESFEPYNTGYYSNAHRSYGDGSDSHSNANRSYGDETNFHSDAYQSFGDDANYQANGYHSFGDGIGSYGYPSFGQDFDGSAQSPYSSYGHSYGYPHQYEPYASPYLAPPRQYSEQYNCSYQDFDGYGGGCCTDDMSSTGYYMPSYYDYLWPPVMVETVENVEEFTMKRETRPMAGTKTRGPRRAGGRRGREYYGSYGMGGCGMM</sequence>
<evidence type="ECO:0000313" key="1">
    <source>
        <dbReference type="EMBL" id="OAF58630.1"/>
    </source>
</evidence>
<reference evidence="1" key="1">
    <citation type="submission" date="2016-03" db="EMBL/GenBank/DDBJ databases">
        <title>Updated assembly of Pseudogymnoascus destructans, the fungus causing white-nose syndrome of bats.</title>
        <authorList>
            <person name="Palmer J.M."/>
            <person name="Drees K.P."/>
            <person name="Foster J.T."/>
            <person name="Lindner D.L."/>
        </authorList>
    </citation>
    <scope>NUCLEOTIDE SEQUENCE [LARGE SCALE GENOMIC DNA]</scope>
    <source>
        <strain evidence="1">20631-21</strain>
    </source>
</reference>
<organism evidence="1">
    <name type="scientific">Pseudogymnoascus destructans</name>
    <dbReference type="NCBI Taxonomy" id="655981"/>
    <lineage>
        <taxon>Eukaryota</taxon>
        <taxon>Fungi</taxon>
        <taxon>Dikarya</taxon>
        <taxon>Ascomycota</taxon>
        <taxon>Pezizomycotina</taxon>
        <taxon>Leotiomycetes</taxon>
        <taxon>Thelebolales</taxon>
        <taxon>Thelebolaceae</taxon>
        <taxon>Pseudogymnoascus</taxon>
    </lineage>
</organism>
<dbReference type="GeneID" id="36287952"/>
<proteinExistence type="predicted"/>
<dbReference type="Proteomes" id="UP000077154">
    <property type="component" value="Unassembled WGS sequence"/>
</dbReference>
<dbReference type="VEuPathDB" id="FungiDB:GMDG_07691"/>
<protein>
    <submittedName>
        <fullName evidence="1">Uncharacterized protein</fullName>
    </submittedName>
</protein>
<dbReference type="RefSeq" id="XP_024323914.1">
    <property type="nucleotide sequence ID" value="XM_024468510.1"/>
</dbReference>
<dbReference type="EMBL" id="KV441396">
    <property type="protein sequence ID" value="OAF58630.1"/>
    <property type="molecule type" value="Genomic_DNA"/>
</dbReference>